<proteinExistence type="predicted"/>
<accession>A0ACA9P240</accession>
<gene>
    <name evidence="1" type="ORF">RPERSI_LOCUS9421</name>
</gene>
<feature type="non-terminal residue" evidence="1">
    <location>
        <position position="1"/>
    </location>
</feature>
<keyword evidence="2" id="KW-1185">Reference proteome</keyword>
<comment type="caution">
    <text evidence="1">The sequence shown here is derived from an EMBL/GenBank/DDBJ whole genome shotgun (WGS) entry which is preliminary data.</text>
</comment>
<evidence type="ECO:0000313" key="2">
    <source>
        <dbReference type="Proteomes" id="UP000789920"/>
    </source>
</evidence>
<evidence type="ECO:0000313" key="1">
    <source>
        <dbReference type="EMBL" id="CAG8688512.1"/>
    </source>
</evidence>
<sequence length="58" mass="7072">NVTYYTDENDVSNDFIATLTVVTQYLLSRFMKDEDRREVSDIDEDWREVSYIDEDRRE</sequence>
<protein>
    <submittedName>
        <fullName evidence="1">29054_t:CDS:1</fullName>
    </submittedName>
</protein>
<dbReference type="EMBL" id="CAJVQC010017823">
    <property type="protein sequence ID" value="CAG8688512.1"/>
    <property type="molecule type" value="Genomic_DNA"/>
</dbReference>
<feature type="non-terminal residue" evidence="1">
    <location>
        <position position="58"/>
    </location>
</feature>
<name>A0ACA9P240_9GLOM</name>
<dbReference type="Proteomes" id="UP000789920">
    <property type="component" value="Unassembled WGS sequence"/>
</dbReference>
<organism evidence="1 2">
    <name type="scientific">Racocetra persica</name>
    <dbReference type="NCBI Taxonomy" id="160502"/>
    <lineage>
        <taxon>Eukaryota</taxon>
        <taxon>Fungi</taxon>
        <taxon>Fungi incertae sedis</taxon>
        <taxon>Mucoromycota</taxon>
        <taxon>Glomeromycotina</taxon>
        <taxon>Glomeromycetes</taxon>
        <taxon>Diversisporales</taxon>
        <taxon>Gigasporaceae</taxon>
        <taxon>Racocetra</taxon>
    </lineage>
</organism>
<reference evidence="1" key="1">
    <citation type="submission" date="2021-06" db="EMBL/GenBank/DDBJ databases">
        <authorList>
            <person name="Kallberg Y."/>
            <person name="Tangrot J."/>
            <person name="Rosling A."/>
        </authorList>
    </citation>
    <scope>NUCLEOTIDE SEQUENCE</scope>
    <source>
        <strain evidence="1">MA461A</strain>
    </source>
</reference>